<reference evidence="3" key="1">
    <citation type="submission" date="2022-11" db="UniProtKB">
        <authorList>
            <consortium name="WormBaseParasite"/>
        </authorList>
    </citation>
    <scope>IDENTIFICATION</scope>
</reference>
<evidence type="ECO:0000313" key="2">
    <source>
        <dbReference type="Proteomes" id="UP000887577"/>
    </source>
</evidence>
<evidence type="ECO:0000256" key="1">
    <source>
        <dbReference type="SAM" id="MobiDB-lite"/>
    </source>
</evidence>
<feature type="region of interest" description="Disordered" evidence="1">
    <location>
        <begin position="233"/>
        <end position="279"/>
    </location>
</feature>
<organism evidence="2 3">
    <name type="scientific">Panagrolaimus superbus</name>
    <dbReference type="NCBI Taxonomy" id="310955"/>
    <lineage>
        <taxon>Eukaryota</taxon>
        <taxon>Metazoa</taxon>
        <taxon>Ecdysozoa</taxon>
        <taxon>Nematoda</taxon>
        <taxon>Chromadorea</taxon>
        <taxon>Rhabditida</taxon>
        <taxon>Tylenchina</taxon>
        <taxon>Panagrolaimomorpha</taxon>
        <taxon>Panagrolaimoidea</taxon>
        <taxon>Panagrolaimidae</taxon>
        <taxon>Panagrolaimus</taxon>
    </lineage>
</organism>
<proteinExistence type="predicted"/>
<dbReference type="AlphaFoldDB" id="A0A914XXK3"/>
<accession>A0A914XXK3</accession>
<sequence length="627" mass="71552">MSGEAVPKQEFTKGTHLLSFDKAKKIKFFGKCKLSITPAEKCLTLKLDDGASSEMSSTFNRRFFVVENFLCASDFLTKKDFIIIFSQKATCEKVYQEIEKAKSTSKSAASFKANPVLEENLFKTDFFIPIVKEIQRYGYIEIKKILLGLINSFDNKKMDLYFTLMVETLLSRDGRICKIEPPDNAKDKSDSFKVVDDVVVKGEMIEAFTSSIATCSITENELVENGSLIPQEREVSHNISADTNINETTYFDDNNSDGDDEDVDGEEEESDATSNLSENISEIRRKNLRERSVNVSYAESPGFEEDDCSEDSSDVWISFNCSDDESSDDDIPSAKKSKLTADIKNSKPSTSSLDSLNYEVCEFTEGGKLRKRLLVFTSSDRKKCYQYSYSSGHNNYHCRKCDPRRHYVCATFVVDDMGIKELTFGRNQHLCKPIDYVPENYKSPEIIKFPAFKIVEKLSKKRMVKRLIIFADKGKCYEYSLNDKGIFHCLACIILKRYVSAKLIKDSDNGDYLELNRAKHICKPKKYIDSDTPVETVHKPFFKILTVENGKGYKRRTLKIFNSSNMAMFYSYYYSTSFKCFICSGCTKEQPHRQVTAKVCQDENGANFIELSKIEHICSMKNSNSVR</sequence>
<dbReference type="Proteomes" id="UP000887577">
    <property type="component" value="Unplaced"/>
</dbReference>
<protein>
    <submittedName>
        <fullName evidence="3">Uncharacterized protein</fullName>
    </submittedName>
</protein>
<dbReference type="WBParaSite" id="PSU_v2.g12679.t1">
    <property type="protein sequence ID" value="PSU_v2.g12679.t1"/>
    <property type="gene ID" value="PSU_v2.g12679"/>
</dbReference>
<feature type="region of interest" description="Disordered" evidence="1">
    <location>
        <begin position="323"/>
        <end position="349"/>
    </location>
</feature>
<evidence type="ECO:0000313" key="3">
    <source>
        <dbReference type="WBParaSite" id="PSU_v2.g12679.t1"/>
    </source>
</evidence>
<feature type="compositionally biased region" description="Polar residues" evidence="1">
    <location>
        <begin position="237"/>
        <end position="251"/>
    </location>
</feature>
<name>A0A914XXK3_9BILA</name>
<feature type="compositionally biased region" description="Acidic residues" evidence="1">
    <location>
        <begin position="254"/>
        <end position="271"/>
    </location>
</feature>
<keyword evidence="2" id="KW-1185">Reference proteome</keyword>